<comment type="caution">
    <text evidence="1">The sequence shown here is derived from an EMBL/GenBank/DDBJ whole genome shotgun (WGS) entry which is preliminary data.</text>
</comment>
<dbReference type="Proteomes" id="UP001172386">
    <property type="component" value="Unassembled WGS sequence"/>
</dbReference>
<gene>
    <name evidence="1" type="ORF">H2198_009037</name>
</gene>
<accession>A0ACC2ZVK6</accession>
<proteinExistence type="predicted"/>
<organism evidence="1 2">
    <name type="scientific">Neophaeococcomyces mojaviensis</name>
    <dbReference type="NCBI Taxonomy" id="3383035"/>
    <lineage>
        <taxon>Eukaryota</taxon>
        <taxon>Fungi</taxon>
        <taxon>Dikarya</taxon>
        <taxon>Ascomycota</taxon>
        <taxon>Pezizomycotina</taxon>
        <taxon>Eurotiomycetes</taxon>
        <taxon>Chaetothyriomycetidae</taxon>
        <taxon>Chaetothyriales</taxon>
        <taxon>Chaetothyriales incertae sedis</taxon>
        <taxon>Neophaeococcomyces</taxon>
    </lineage>
</organism>
<keyword evidence="2" id="KW-1185">Reference proteome</keyword>
<name>A0ACC2ZVK6_9EURO</name>
<evidence type="ECO:0000313" key="2">
    <source>
        <dbReference type="Proteomes" id="UP001172386"/>
    </source>
</evidence>
<protein>
    <submittedName>
        <fullName evidence="1">Uncharacterized protein</fullName>
    </submittedName>
</protein>
<evidence type="ECO:0000313" key="1">
    <source>
        <dbReference type="EMBL" id="KAJ9651690.1"/>
    </source>
</evidence>
<sequence length="813" mass="90924">MARLNRRKSTPQSPAKVRSAPTSPRQTRRSTRTQSHEPNQLASSALQDPQKSLDPVLEEENTIALRISQPVDDDTGREDDDELGEVDDEDFDDYSASEDDDLAALDKDIIIDNLSAINLDTNDIFRLLSSSPALKVFEDVQNPFSATAKRLNHFARRLLTNLEPCGYQSLLQPSRLSYLLDKGVPSEARSNAATASEPIFMKANLALFIVKLLQGRWSDQDTPLDDMLSYLTEIQTFPTPFFERDQSGQVVSSSSSRDFRQATLSLGVSLLTQCYVRYAIRKSVDNDFDPDTLLLAVFLEDDDEKVRDVSLGAFATKSKAALTKVMHSRVHDIRKFFRPGDGIGIDLEGLAKSFPAKDFVEQAISWTFTRRQQLDQAVEKQGGIEAIRDGLLHSQATAIAEPRKPRRQSRKSREARALEEGASFLRNVDEFLDATAAIESQSQEHKAADVVPELPQVSVVTPRRRGEVAETPQPDNTSRPPLHEQHVEQTPVDEGQNANIINDDVNSPAHLPPSAQVPPGSTQDVLARSDRQQAVANKENIPQQRSRLYDRQVNATREAFDSPNPAPRNAGKRAHRASQGSDGEDYYEADTRNVKRPRIHASKVPVRQSHQDDDSGMFIRDNEDPEAEDPTRSSRLETPRHRAQPSLTQPTNPRSPSNYPSPTPPAATYESYLRTKEQAKANMGMTTALLSPSANPSTNLQAAYPSHQTTHARIQVRRSWTPGEIERLIHLIQEYQTQWSKMLKVDAEMDVPMLQNRTQVQLKDKARNMKLDYLKAEMELPPGFEGVTVSKAHKETFRRLGIAVEVDATPSEA</sequence>
<reference evidence="1" key="1">
    <citation type="submission" date="2022-10" db="EMBL/GenBank/DDBJ databases">
        <title>Culturing micro-colonial fungi from biological soil crusts in the Mojave desert and describing Neophaeococcomyces mojavensis, and introducing the new genera and species Taxawa tesnikishii.</title>
        <authorList>
            <person name="Kurbessoian T."/>
            <person name="Stajich J.E."/>
        </authorList>
    </citation>
    <scope>NUCLEOTIDE SEQUENCE</scope>
    <source>
        <strain evidence="1">JES_112</strain>
    </source>
</reference>
<dbReference type="EMBL" id="JAPDRQ010000240">
    <property type="protein sequence ID" value="KAJ9651690.1"/>
    <property type="molecule type" value="Genomic_DNA"/>
</dbReference>